<proteinExistence type="inferred from homology"/>
<dbReference type="PANTHER" id="PTHR42781">
    <property type="entry name" value="SPERMIDINE/PUTRESCINE IMPORT ATP-BINDING PROTEIN POTA"/>
    <property type="match status" value="1"/>
</dbReference>
<comment type="function">
    <text evidence="8">Part of the ABC transporter complex PotABCD involved in spermidine/putrescine import. Responsible for energy coupling to the transport system.</text>
</comment>
<dbReference type="Pfam" id="PF00005">
    <property type="entry name" value="ABC_tran"/>
    <property type="match status" value="1"/>
</dbReference>
<evidence type="ECO:0000256" key="8">
    <source>
        <dbReference type="RuleBase" id="RU364083"/>
    </source>
</evidence>
<dbReference type="PROSITE" id="PS00211">
    <property type="entry name" value="ABC_TRANSPORTER_1"/>
    <property type="match status" value="1"/>
</dbReference>
<dbReference type="GO" id="GO:0015594">
    <property type="term" value="F:ABC-type putrescine transporter activity"/>
    <property type="evidence" value="ECO:0007669"/>
    <property type="project" value="InterPro"/>
</dbReference>
<name>A0A1H4GXU3_9GAMM</name>
<dbReference type="OrthoDB" id="9802264at2"/>
<dbReference type="PROSITE" id="PS50893">
    <property type="entry name" value="ABC_TRANSPORTER_2"/>
    <property type="match status" value="1"/>
</dbReference>
<dbReference type="CDD" id="cd03300">
    <property type="entry name" value="ABC_PotA_N"/>
    <property type="match status" value="1"/>
</dbReference>
<accession>A0A1H4GXU3</accession>
<dbReference type="PANTHER" id="PTHR42781:SF5">
    <property type="entry name" value="PUTRESCINE TRANSPORT ATP-BINDING PROTEIN POTG"/>
    <property type="match status" value="1"/>
</dbReference>
<comment type="catalytic activity">
    <reaction evidence="8">
        <text>ATP + H2O + polyamine-[polyamine-binding protein]Side 1 = ADP + phosphate + polyamineSide 2 + [polyamine-binding protein]Side 1.</text>
        <dbReference type="EC" id="7.6.2.11"/>
    </reaction>
</comment>
<gene>
    <name evidence="8" type="primary">potA</name>
    <name evidence="10" type="ORF">SAMN02745729_12220</name>
</gene>
<dbReference type="NCBIfam" id="TIGR01187">
    <property type="entry name" value="potA"/>
    <property type="match status" value="1"/>
</dbReference>
<dbReference type="InterPro" id="IPR050093">
    <property type="entry name" value="ABC_SmlMolc_Importer"/>
</dbReference>
<evidence type="ECO:0000256" key="2">
    <source>
        <dbReference type="ARBA" id="ARBA00022475"/>
    </source>
</evidence>
<reference evidence="11" key="1">
    <citation type="submission" date="2016-10" db="EMBL/GenBank/DDBJ databases">
        <authorList>
            <person name="Varghese N."/>
            <person name="Submissions S."/>
        </authorList>
    </citation>
    <scope>NUCLEOTIDE SEQUENCE [LARGE SCALE GENOMIC DNA]</scope>
    <source>
        <strain evidence="11">DSM 11526</strain>
    </source>
</reference>
<evidence type="ECO:0000313" key="11">
    <source>
        <dbReference type="Proteomes" id="UP000242469"/>
    </source>
</evidence>
<dbReference type="SMART" id="SM00382">
    <property type="entry name" value="AAA"/>
    <property type="match status" value="1"/>
</dbReference>
<dbReference type="Gene3D" id="2.40.50.100">
    <property type="match status" value="1"/>
</dbReference>
<comment type="subunit">
    <text evidence="8">The complex is composed of two ATP-binding proteins (PotA), two transmembrane proteins (PotB and PotC) and a solute-binding protein (PotD).</text>
</comment>
<dbReference type="Pfam" id="PF08402">
    <property type="entry name" value="TOBE_2"/>
    <property type="match status" value="1"/>
</dbReference>
<dbReference type="FunFam" id="3.40.50.300:FF:000133">
    <property type="entry name" value="Spermidine/putrescine import ATP-binding protein PotA"/>
    <property type="match status" value="1"/>
</dbReference>
<dbReference type="InterPro" id="IPR027417">
    <property type="entry name" value="P-loop_NTPase"/>
</dbReference>
<dbReference type="InterPro" id="IPR017879">
    <property type="entry name" value="PotA_ATP-bd"/>
</dbReference>
<organism evidence="10 11">
    <name type="scientific">Marinobacterium iners DSM 11526</name>
    <dbReference type="NCBI Taxonomy" id="1122198"/>
    <lineage>
        <taxon>Bacteria</taxon>
        <taxon>Pseudomonadati</taxon>
        <taxon>Pseudomonadota</taxon>
        <taxon>Gammaproteobacteria</taxon>
        <taxon>Oceanospirillales</taxon>
        <taxon>Oceanospirillaceae</taxon>
        <taxon>Marinobacterium</taxon>
    </lineage>
</organism>
<dbReference type="InterPro" id="IPR008995">
    <property type="entry name" value="Mo/tungstate-bd_C_term_dom"/>
</dbReference>
<dbReference type="InterPro" id="IPR003439">
    <property type="entry name" value="ABC_transporter-like_ATP-bd"/>
</dbReference>
<evidence type="ECO:0000256" key="1">
    <source>
        <dbReference type="ARBA" id="ARBA00022448"/>
    </source>
</evidence>
<dbReference type="GO" id="GO:0043190">
    <property type="term" value="C:ATP-binding cassette (ABC) transporter complex"/>
    <property type="evidence" value="ECO:0007669"/>
    <property type="project" value="InterPro"/>
</dbReference>
<keyword evidence="7 8" id="KW-0472">Membrane</keyword>
<evidence type="ECO:0000313" key="10">
    <source>
        <dbReference type="EMBL" id="SEB14354.1"/>
    </source>
</evidence>
<dbReference type="Gene3D" id="3.40.50.300">
    <property type="entry name" value="P-loop containing nucleotide triphosphate hydrolases"/>
    <property type="match status" value="1"/>
</dbReference>
<dbReference type="EC" id="7.6.2.11" evidence="8"/>
<dbReference type="SUPFAM" id="SSF50331">
    <property type="entry name" value="MOP-like"/>
    <property type="match status" value="1"/>
</dbReference>
<comment type="similarity">
    <text evidence="8">Belongs to the ABC transporter superfamily. Spermidine/putrescine importer (TC 3.A.1.11.1) family.</text>
</comment>
<dbReference type="InterPro" id="IPR003593">
    <property type="entry name" value="AAA+_ATPase"/>
</dbReference>
<evidence type="ECO:0000256" key="4">
    <source>
        <dbReference type="ARBA" id="ARBA00022741"/>
    </source>
</evidence>
<keyword evidence="11" id="KW-1185">Reference proteome</keyword>
<evidence type="ECO:0000259" key="9">
    <source>
        <dbReference type="PROSITE" id="PS50893"/>
    </source>
</evidence>
<dbReference type="SUPFAM" id="SSF52540">
    <property type="entry name" value="P-loop containing nucleoside triphosphate hydrolases"/>
    <property type="match status" value="1"/>
</dbReference>
<dbReference type="InterPro" id="IPR005893">
    <property type="entry name" value="PotA-like"/>
</dbReference>
<dbReference type="InterPro" id="IPR017871">
    <property type="entry name" value="ABC_transporter-like_CS"/>
</dbReference>
<protein>
    <recommendedName>
        <fullName evidence="8">Spermidine/putrescine import ATP-binding protein PotA</fullName>
        <ecNumber evidence="8">7.6.2.11</ecNumber>
    </recommendedName>
</protein>
<keyword evidence="2 8" id="KW-1003">Cell membrane</keyword>
<evidence type="ECO:0000256" key="7">
    <source>
        <dbReference type="ARBA" id="ARBA00023136"/>
    </source>
</evidence>
<dbReference type="GO" id="GO:0005524">
    <property type="term" value="F:ATP binding"/>
    <property type="evidence" value="ECO:0007669"/>
    <property type="project" value="UniProtKB-KW"/>
</dbReference>
<feature type="domain" description="ABC transporter" evidence="9">
    <location>
        <begin position="22"/>
        <end position="252"/>
    </location>
</feature>
<evidence type="ECO:0000256" key="6">
    <source>
        <dbReference type="ARBA" id="ARBA00022967"/>
    </source>
</evidence>
<keyword evidence="3" id="KW-0997">Cell inner membrane</keyword>
<dbReference type="GO" id="GO:0016887">
    <property type="term" value="F:ATP hydrolysis activity"/>
    <property type="evidence" value="ECO:0007669"/>
    <property type="project" value="InterPro"/>
</dbReference>
<keyword evidence="1 8" id="KW-0813">Transport</keyword>
<dbReference type="Proteomes" id="UP000242469">
    <property type="component" value="Unassembled WGS sequence"/>
</dbReference>
<dbReference type="EMBL" id="FNRJ01000022">
    <property type="protein sequence ID" value="SEB14354.1"/>
    <property type="molecule type" value="Genomic_DNA"/>
</dbReference>
<keyword evidence="6 8" id="KW-1278">Translocase</keyword>
<dbReference type="STRING" id="1122198.SAMN02745729_12220"/>
<keyword evidence="5 8" id="KW-0067">ATP-binding</keyword>
<dbReference type="RefSeq" id="WP_091827918.1">
    <property type="nucleotide sequence ID" value="NZ_FNRJ01000022.1"/>
</dbReference>
<sequence length="379" mass="42428">MATLRQFKPEEPWQAPEGEPLVRIENLTKRFGSFYAVDDVSLHIHQGEFFSLLGPSGCGKTTLLRMLAGFETPTSGRIFIDGQDVTDVPPYERPVNMMFQSYALFPHMTVADNIAFGLKQEGMPKAERQARVAEMLALVQIEKLAQRKPHQLSGGQRQRVALARALAKHPKILLLDEPLGALDKKLREQTQFELVNIQERLGITFIVVTHDQEEAMTMSSRIALLHEGRTEQVDPPRRLYEFPSTRYVASFIGSVNLFDGYVVQQDDDQVIVQCDEADSQLLVRHSQPLVPGMAVTVALRPEKVRVLSQLDADAPNQLRGVIKEIAYLGDVSIYHVELAGGKRVQFTQSNVQALAEQPLTWDEEVLLGWSANSCGVLTE</sequence>
<keyword evidence="4 8" id="KW-0547">Nucleotide-binding</keyword>
<dbReference type="InterPro" id="IPR013611">
    <property type="entry name" value="Transp-assoc_OB_typ2"/>
</dbReference>
<evidence type="ECO:0000256" key="5">
    <source>
        <dbReference type="ARBA" id="ARBA00022840"/>
    </source>
</evidence>
<evidence type="ECO:0000256" key="3">
    <source>
        <dbReference type="ARBA" id="ARBA00022519"/>
    </source>
</evidence>
<dbReference type="AlphaFoldDB" id="A0A1H4GXU3"/>